<dbReference type="InterPro" id="IPR038332">
    <property type="entry name" value="PPE_sf"/>
</dbReference>
<accession>A0A4R5WFG9</accession>
<sequence>MSFVIAEPDFVTAAAGQLAGIRSSIGAAAEAAAAPTTGIAQAAADEISAAISRLFGAYGQEFQAVNSQAAAFHAEFVRLLNGSAAAYLSADIANAEQTLLSGAMGFPTAAPTDPLGGLLGGLLGGGTTSGGGLLGPLTGGTGGLNLGGVNFVLPSLPSLLSPNTLNSALSSLSGATGQLGPILGGIGTSVQNLLFPQLVAAPGVAAAPNPYQVLFENTVRNLSDLGANYRPFPILSQVAVNQAHYAQLAGNALALNLQGFPGNVPANIQLGLQEAAQFNPAVGAQAFINGTTGFYGTLGTQLAKFGEGIQQTFPTFQRDLNLAGMAIQQGQYPQAVQYGAHSLVDLFITGFDTSGLGISVDVSNLLKPELVISGPIGVEGPAGALLPILTAVGQQVQGAASLIPANSIPGMMAQNFANGVNTLTNAGVSADFAVTLDLLNPAASGLAGEAIFGLPLQLGFAILGPPFAGLNGLAQGASAFSASMATGNLWGAANAIGNTPAFILDGFLNGEVVIDQPLPVTVTIPVPLLPLPITIPTIAHLPLTGLLVPPHPISATVPLSQALGIPGLPNLNVPLGGTEFGGIFPFLLNTLPQQIAQSMAYTNTAA</sequence>
<dbReference type="AlphaFoldDB" id="A0A4R5WFG9"/>
<protein>
    <submittedName>
        <fullName evidence="2">PE family protein</fullName>
    </submittedName>
</protein>
<dbReference type="EMBL" id="JAUFSA010000001">
    <property type="protein sequence ID" value="MDP7735201.1"/>
    <property type="molecule type" value="Genomic_DNA"/>
</dbReference>
<comment type="caution">
    <text evidence="2">The sequence shown here is derived from an EMBL/GenBank/DDBJ whole genome shotgun (WGS) entry which is preliminary data.</text>
</comment>
<name>A0A4R5WFG9_9MYCO</name>
<dbReference type="RefSeq" id="WP_133437652.1">
    <property type="nucleotide sequence ID" value="NZ_JAUFSA010000001.1"/>
</dbReference>
<reference evidence="2" key="1">
    <citation type="submission" date="2023-06" db="EMBL/GenBank/DDBJ databases">
        <title>Identification of two novel mycobacterium reveal diversities and complexities of Mycobacterium gordonae clade.</title>
        <authorList>
            <person name="Matsumoto Y."/>
            <person name="Nakamura S."/>
            <person name="Motooka D."/>
            <person name="Fukushima K."/>
        </authorList>
    </citation>
    <scope>NUCLEOTIDE SEQUENCE</scope>
    <source>
        <strain evidence="2">TY812</strain>
    </source>
</reference>
<dbReference type="Gene3D" id="1.10.287.850">
    <property type="entry name" value="HP0062-like domain"/>
    <property type="match status" value="1"/>
</dbReference>
<dbReference type="InterPro" id="IPR000084">
    <property type="entry name" value="PE-PGRS_N"/>
</dbReference>
<gene>
    <name evidence="2" type="ORF">QXL92_10660</name>
</gene>
<evidence type="ECO:0000313" key="3">
    <source>
        <dbReference type="Proteomes" id="UP001229081"/>
    </source>
</evidence>
<organism evidence="2 3">
    <name type="scientific">Mycobacterium paragordonae</name>
    <dbReference type="NCBI Taxonomy" id="1389713"/>
    <lineage>
        <taxon>Bacteria</taxon>
        <taxon>Bacillati</taxon>
        <taxon>Actinomycetota</taxon>
        <taxon>Actinomycetes</taxon>
        <taxon>Mycobacteriales</taxon>
        <taxon>Mycobacteriaceae</taxon>
        <taxon>Mycobacterium</taxon>
    </lineage>
</organism>
<evidence type="ECO:0000313" key="2">
    <source>
        <dbReference type="EMBL" id="MDP7735201.1"/>
    </source>
</evidence>
<feature type="domain" description="PE" evidence="1">
    <location>
        <begin position="4"/>
        <end position="94"/>
    </location>
</feature>
<dbReference type="Pfam" id="PF00934">
    <property type="entry name" value="PE"/>
    <property type="match status" value="1"/>
</dbReference>
<proteinExistence type="predicted"/>
<dbReference type="Proteomes" id="UP001229081">
    <property type="component" value="Unassembled WGS sequence"/>
</dbReference>
<dbReference type="SUPFAM" id="SSF140459">
    <property type="entry name" value="PE/PPE dimer-like"/>
    <property type="match status" value="1"/>
</dbReference>
<evidence type="ECO:0000259" key="1">
    <source>
        <dbReference type="Pfam" id="PF00934"/>
    </source>
</evidence>